<feature type="binding site" evidence="7">
    <location>
        <position position="28"/>
    </location>
    <ligand>
        <name>ATP</name>
        <dbReference type="ChEBI" id="CHEBI:30616"/>
    </ligand>
</feature>
<keyword evidence="11" id="KW-1185">Reference proteome</keyword>
<dbReference type="EC" id="2.7.11.1" evidence="1"/>
<feature type="compositionally biased region" description="Low complexity" evidence="8">
    <location>
        <begin position="171"/>
        <end position="181"/>
    </location>
</feature>
<dbReference type="PROSITE" id="PS50011">
    <property type="entry name" value="PROTEIN_KINASE_DOM"/>
    <property type="match status" value="1"/>
</dbReference>
<feature type="region of interest" description="Disordered" evidence="8">
    <location>
        <begin position="163"/>
        <end position="190"/>
    </location>
</feature>
<evidence type="ECO:0000313" key="11">
    <source>
        <dbReference type="Proteomes" id="UP001321453"/>
    </source>
</evidence>
<evidence type="ECO:0000259" key="9">
    <source>
        <dbReference type="PROSITE" id="PS50011"/>
    </source>
</evidence>
<evidence type="ECO:0000256" key="4">
    <source>
        <dbReference type="ARBA" id="ARBA00022741"/>
    </source>
</evidence>
<keyword evidence="6 7" id="KW-0067">ATP-binding</keyword>
<dbReference type="Pfam" id="PF00069">
    <property type="entry name" value="Pkinase"/>
    <property type="match status" value="1"/>
</dbReference>
<gene>
    <name evidence="10" type="ORF">QRT05_10705</name>
</gene>
<name>A0ABT7S865_9CELL</name>
<feature type="domain" description="Protein kinase" evidence="9">
    <location>
        <begin position="1"/>
        <end position="267"/>
    </location>
</feature>
<evidence type="ECO:0000256" key="7">
    <source>
        <dbReference type="PROSITE-ProRule" id="PRU10141"/>
    </source>
</evidence>
<protein>
    <recommendedName>
        <fullName evidence="1">non-specific serine/threonine protein kinase</fullName>
        <ecNumber evidence="1">2.7.11.1</ecNumber>
    </recommendedName>
</protein>
<dbReference type="Proteomes" id="UP001321453">
    <property type="component" value="Unassembled WGS sequence"/>
</dbReference>
<dbReference type="RefSeq" id="WP_289447409.1">
    <property type="nucleotide sequence ID" value="NZ_JAUCGR010000002.1"/>
</dbReference>
<dbReference type="Gene3D" id="3.30.200.20">
    <property type="entry name" value="Phosphorylase Kinase, domain 1"/>
    <property type="match status" value="1"/>
</dbReference>
<evidence type="ECO:0000256" key="1">
    <source>
        <dbReference type="ARBA" id="ARBA00012513"/>
    </source>
</evidence>
<keyword evidence="5 10" id="KW-0418">Kinase</keyword>
<keyword evidence="3 10" id="KW-0808">Transferase</keyword>
<evidence type="ECO:0000256" key="6">
    <source>
        <dbReference type="ARBA" id="ARBA00022840"/>
    </source>
</evidence>
<organism evidence="10 11">
    <name type="scientific">Cellulomonas edaphi</name>
    <dbReference type="NCBI Taxonomy" id="3053468"/>
    <lineage>
        <taxon>Bacteria</taxon>
        <taxon>Bacillati</taxon>
        <taxon>Actinomycetota</taxon>
        <taxon>Actinomycetes</taxon>
        <taxon>Micrococcales</taxon>
        <taxon>Cellulomonadaceae</taxon>
        <taxon>Cellulomonas</taxon>
    </lineage>
</organism>
<dbReference type="EMBL" id="JAUCGR010000002">
    <property type="protein sequence ID" value="MDM7831803.1"/>
    <property type="molecule type" value="Genomic_DNA"/>
</dbReference>
<dbReference type="PANTHER" id="PTHR43289">
    <property type="entry name" value="MITOGEN-ACTIVATED PROTEIN KINASE KINASE KINASE 20-RELATED"/>
    <property type="match status" value="1"/>
</dbReference>
<evidence type="ECO:0000256" key="3">
    <source>
        <dbReference type="ARBA" id="ARBA00022679"/>
    </source>
</evidence>
<dbReference type="CDD" id="cd14014">
    <property type="entry name" value="STKc_PknB_like"/>
    <property type="match status" value="1"/>
</dbReference>
<dbReference type="InterPro" id="IPR008271">
    <property type="entry name" value="Ser/Thr_kinase_AS"/>
</dbReference>
<dbReference type="Gene3D" id="1.10.510.10">
    <property type="entry name" value="Transferase(Phosphotransferase) domain 1"/>
    <property type="match status" value="1"/>
</dbReference>
<dbReference type="SUPFAM" id="SSF56112">
    <property type="entry name" value="Protein kinase-like (PK-like)"/>
    <property type="match status" value="1"/>
</dbReference>
<sequence length="269" mass="27453">MSARLGAGGSGEVYRATDLRIGRPVALKVFTLEDATPADVRRYAAEARVLAGLSHPGLVALYDVGADIDPRLGPVAFLAMELVEGATLRDTIAAGPLPPVVTAEVGHQLAQALAHAHAAGVVHRDIKPSNVLVAQLDGAPVVMDQPVLTVVLADFGIATHSRRGAAGGGATTSSGTASYHSPEQALGREVGPPSDVFSLGLVLLECRTGARTYPGAPLASSLARLLGPVPVPPDLGPEWVELLTAMTASEPEERPTASAVAAALSALRA</sequence>
<keyword evidence="4 7" id="KW-0547">Nucleotide-binding</keyword>
<dbReference type="InterPro" id="IPR000719">
    <property type="entry name" value="Prot_kinase_dom"/>
</dbReference>
<dbReference type="PANTHER" id="PTHR43289:SF6">
    <property type="entry name" value="SERINE_THREONINE-PROTEIN KINASE NEKL-3"/>
    <property type="match status" value="1"/>
</dbReference>
<dbReference type="PROSITE" id="PS00108">
    <property type="entry name" value="PROTEIN_KINASE_ST"/>
    <property type="match status" value="1"/>
</dbReference>
<keyword evidence="2" id="KW-0723">Serine/threonine-protein kinase</keyword>
<evidence type="ECO:0000256" key="5">
    <source>
        <dbReference type="ARBA" id="ARBA00022777"/>
    </source>
</evidence>
<evidence type="ECO:0000313" key="10">
    <source>
        <dbReference type="EMBL" id="MDM7831803.1"/>
    </source>
</evidence>
<dbReference type="SMART" id="SM00220">
    <property type="entry name" value="S_TKc"/>
    <property type="match status" value="1"/>
</dbReference>
<evidence type="ECO:0000256" key="2">
    <source>
        <dbReference type="ARBA" id="ARBA00022527"/>
    </source>
</evidence>
<dbReference type="GO" id="GO:0004674">
    <property type="term" value="F:protein serine/threonine kinase activity"/>
    <property type="evidence" value="ECO:0007669"/>
    <property type="project" value="UniProtKB-EC"/>
</dbReference>
<dbReference type="InterPro" id="IPR017441">
    <property type="entry name" value="Protein_kinase_ATP_BS"/>
</dbReference>
<proteinExistence type="predicted"/>
<evidence type="ECO:0000256" key="8">
    <source>
        <dbReference type="SAM" id="MobiDB-lite"/>
    </source>
</evidence>
<comment type="caution">
    <text evidence="10">The sequence shown here is derived from an EMBL/GenBank/DDBJ whole genome shotgun (WGS) entry which is preliminary data.</text>
</comment>
<dbReference type="InterPro" id="IPR011009">
    <property type="entry name" value="Kinase-like_dom_sf"/>
</dbReference>
<accession>A0ABT7S865</accession>
<reference evidence="10 11" key="1">
    <citation type="submission" date="2023-06" db="EMBL/GenBank/DDBJ databases">
        <title>Cellulomonas sp. MW9 Whole genome sequence.</title>
        <authorList>
            <person name="Park S."/>
        </authorList>
    </citation>
    <scope>NUCLEOTIDE SEQUENCE [LARGE SCALE GENOMIC DNA]</scope>
    <source>
        <strain evidence="10 11">MW9</strain>
    </source>
</reference>
<dbReference type="PROSITE" id="PS00107">
    <property type="entry name" value="PROTEIN_KINASE_ATP"/>
    <property type="match status" value="1"/>
</dbReference>